<dbReference type="Pfam" id="PF03796">
    <property type="entry name" value="DnaB_C"/>
    <property type="match status" value="1"/>
</dbReference>
<evidence type="ECO:0000256" key="4">
    <source>
        <dbReference type="ARBA" id="ARBA00022741"/>
    </source>
</evidence>
<proteinExistence type="inferred from homology"/>
<dbReference type="Gene3D" id="1.10.860.10">
    <property type="entry name" value="DNAb Helicase, Chain A"/>
    <property type="match status" value="1"/>
</dbReference>
<name>A0A382KB96_9ZZZZ</name>
<reference evidence="13" key="1">
    <citation type="submission" date="2018-05" db="EMBL/GenBank/DDBJ databases">
        <authorList>
            <person name="Lanie J.A."/>
            <person name="Ng W.-L."/>
            <person name="Kazmierczak K.M."/>
            <person name="Andrzejewski T.M."/>
            <person name="Davidsen T.M."/>
            <person name="Wayne K.J."/>
            <person name="Tettelin H."/>
            <person name="Glass J.I."/>
            <person name="Rusch D."/>
            <person name="Podicherti R."/>
            <person name="Tsui H.-C.T."/>
            <person name="Winkler M.E."/>
        </authorList>
    </citation>
    <scope>NUCLEOTIDE SEQUENCE</scope>
</reference>
<dbReference type="InterPro" id="IPR007694">
    <property type="entry name" value="DNA_helicase_DnaB-like_C"/>
</dbReference>
<feature type="domain" description="SF4 helicase" evidence="12">
    <location>
        <begin position="97"/>
        <end position="362"/>
    </location>
</feature>
<dbReference type="CDD" id="cd00984">
    <property type="entry name" value="DnaB_C"/>
    <property type="match status" value="1"/>
</dbReference>
<dbReference type="SUPFAM" id="SSF48024">
    <property type="entry name" value="N-terminal domain of DnaB helicase"/>
    <property type="match status" value="1"/>
</dbReference>
<organism evidence="13">
    <name type="scientific">marine metagenome</name>
    <dbReference type="NCBI Taxonomy" id="408172"/>
    <lineage>
        <taxon>unclassified sequences</taxon>
        <taxon>metagenomes</taxon>
        <taxon>ecological metagenomes</taxon>
    </lineage>
</organism>
<evidence type="ECO:0000256" key="9">
    <source>
        <dbReference type="ARBA" id="ARBA00023235"/>
    </source>
</evidence>
<sequence>EDVGGAYFITGLSTDTPTASNVEYYAKIVKEKEILRSIISSAGQMSTQAYDSTEDATIILDHAEQILFDLSQDAERGGFVPLEPVLHEVLDNWGSRKKGTLTGVPTGFYDLDDLLSGLQKSDLIICAGRPSMGKTALALSIARNAALEYGHKVGVFSLEMSNTQLVERLITAEARVDSHLVRTGRLPKNEWKKLSQAAGPLSDANIFIDDTAGLNIMDLRAKARQLKAEQNVELIIVDYIQLLNSGGNIESRQQEISFISRSLKALAKDLNVPVLALSQLSRAVENRTDHRPIMSDLRESGAIEQDADVILFIYRKFVYSRDEEDKGLGQIIVAKHRNGPTGSVDISFISRYAKFENLSSMQTDYIPDDIPV</sequence>
<dbReference type="NCBIfam" id="TIGR00665">
    <property type="entry name" value="DnaB"/>
    <property type="match status" value="1"/>
</dbReference>
<dbReference type="InterPro" id="IPR007692">
    <property type="entry name" value="DNA_helicase_DnaB"/>
</dbReference>
<dbReference type="GO" id="GO:0042802">
    <property type="term" value="F:identical protein binding"/>
    <property type="evidence" value="ECO:0007669"/>
    <property type="project" value="UniProtKB-ARBA"/>
</dbReference>
<evidence type="ECO:0000256" key="1">
    <source>
        <dbReference type="ARBA" id="ARBA00008428"/>
    </source>
</evidence>
<accession>A0A382KB96</accession>
<evidence type="ECO:0000256" key="3">
    <source>
        <dbReference type="ARBA" id="ARBA00022705"/>
    </source>
</evidence>
<evidence type="ECO:0000259" key="12">
    <source>
        <dbReference type="PROSITE" id="PS51199"/>
    </source>
</evidence>
<dbReference type="GO" id="GO:0003677">
    <property type="term" value="F:DNA binding"/>
    <property type="evidence" value="ECO:0007669"/>
    <property type="project" value="UniProtKB-KW"/>
</dbReference>
<evidence type="ECO:0000256" key="10">
    <source>
        <dbReference type="ARBA" id="ARBA00044969"/>
    </source>
</evidence>
<keyword evidence="7" id="KW-0067">ATP-binding</keyword>
<evidence type="ECO:0000313" key="13">
    <source>
        <dbReference type="EMBL" id="SVC21638.1"/>
    </source>
</evidence>
<feature type="non-terminal residue" evidence="13">
    <location>
        <position position="1"/>
    </location>
</feature>
<dbReference type="PANTHER" id="PTHR30153:SF2">
    <property type="entry name" value="REPLICATIVE DNA HELICASE"/>
    <property type="match status" value="1"/>
</dbReference>
<keyword evidence="5" id="KW-0378">Hydrolase</keyword>
<comment type="catalytic activity">
    <reaction evidence="11">
        <text>ATP + H2O = ADP + phosphate + H(+)</text>
        <dbReference type="Rhea" id="RHEA:13065"/>
        <dbReference type="ChEBI" id="CHEBI:15377"/>
        <dbReference type="ChEBI" id="CHEBI:15378"/>
        <dbReference type="ChEBI" id="CHEBI:30616"/>
        <dbReference type="ChEBI" id="CHEBI:43474"/>
        <dbReference type="ChEBI" id="CHEBI:456216"/>
        <dbReference type="EC" id="5.6.2.3"/>
    </reaction>
</comment>
<dbReference type="GO" id="GO:0005829">
    <property type="term" value="C:cytosol"/>
    <property type="evidence" value="ECO:0007669"/>
    <property type="project" value="TreeGrafter"/>
</dbReference>
<evidence type="ECO:0000256" key="8">
    <source>
        <dbReference type="ARBA" id="ARBA00023125"/>
    </source>
</evidence>
<keyword evidence="4" id="KW-0547">Nucleotide-binding</keyword>
<keyword evidence="2" id="KW-0639">Primosome</keyword>
<dbReference type="SMART" id="SM00382">
    <property type="entry name" value="AAA"/>
    <property type="match status" value="1"/>
</dbReference>
<dbReference type="GO" id="GO:0006269">
    <property type="term" value="P:DNA replication, synthesis of primer"/>
    <property type="evidence" value="ECO:0007669"/>
    <property type="project" value="UniProtKB-KW"/>
</dbReference>
<comment type="similarity">
    <text evidence="1">Belongs to the helicase family. DnaB subfamily.</text>
</comment>
<dbReference type="FunFam" id="3.40.50.300:FF:000076">
    <property type="entry name" value="Replicative DNA helicase"/>
    <property type="match status" value="1"/>
</dbReference>
<dbReference type="PANTHER" id="PTHR30153">
    <property type="entry name" value="REPLICATIVE DNA HELICASE DNAB"/>
    <property type="match status" value="1"/>
</dbReference>
<keyword evidence="3" id="KW-0235">DNA replication</keyword>
<dbReference type="AlphaFoldDB" id="A0A382KB96"/>
<evidence type="ECO:0000256" key="6">
    <source>
        <dbReference type="ARBA" id="ARBA00022806"/>
    </source>
</evidence>
<keyword evidence="9" id="KW-0413">Isomerase</keyword>
<dbReference type="EMBL" id="UINC01079542">
    <property type="protein sequence ID" value="SVC21638.1"/>
    <property type="molecule type" value="Genomic_DNA"/>
</dbReference>
<gene>
    <name evidence="13" type="ORF">METZ01_LOCUS274492</name>
</gene>
<dbReference type="SUPFAM" id="SSF52540">
    <property type="entry name" value="P-loop containing nucleoside triphosphate hydrolases"/>
    <property type="match status" value="1"/>
</dbReference>
<keyword evidence="6" id="KW-0347">Helicase</keyword>
<dbReference type="GO" id="GO:1990077">
    <property type="term" value="C:primosome complex"/>
    <property type="evidence" value="ECO:0007669"/>
    <property type="project" value="UniProtKB-KW"/>
</dbReference>
<dbReference type="GO" id="GO:0043139">
    <property type="term" value="F:5'-3' DNA helicase activity"/>
    <property type="evidence" value="ECO:0007669"/>
    <property type="project" value="UniProtKB-EC"/>
</dbReference>
<dbReference type="GO" id="GO:0016787">
    <property type="term" value="F:hydrolase activity"/>
    <property type="evidence" value="ECO:0007669"/>
    <property type="project" value="UniProtKB-KW"/>
</dbReference>
<dbReference type="InterPro" id="IPR036185">
    <property type="entry name" value="DNA_heli_DnaB-like_N_sf"/>
</dbReference>
<evidence type="ECO:0000256" key="7">
    <source>
        <dbReference type="ARBA" id="ARBA00022840"/>
    </source>
</evidence>
<dbReference type="InterPro" id="IPR003593">
    <property type="entry name" value="AAA+_ATPase"/>
</dbReference>
<evidence type="ECO:0000256" key="5">
    <source>
        <dbReference type="ARBA" id="ARBA00022801"/>
    </source>
</evidence>
<protein>
    <recommendedName>
        <fullName evidence="10">DNA 5'-3' helicase</fullName>
        <ecNumber evidence="10">5.6.2.3</ecNumber>
    </recommendedName>
</protein>
<dbReference type="Gene3D" id="3.40.50.300">
    <property type="entry name" value="P-loop containing nucleotide triphosphate hydrolases"/>
    <property type="match status" value="1"/>
</dbReference>
<dbReference type="GO" id="GO:0005524">
    <property type="term" value="F:ATP binding"/>
    <property type="evidence" value="ECO:0007669"/>
    <property type="project" value="UniProtKB-KW"/>
</dbReference>
<dbReference type="PROSITE" id="PS51199">
    <property type="entry name" value="SF4_HELICASE"/>
    <property type="match status" value="1"/>
</dbReference>
<evidence type="ECO:0000256" key="11">
    <source>
        <dbReference type="ARBA" id="ARBA00048954"/>
    </source>
</evidence>
<dbReference type="InterPro" id="IPR027417">
    <property type="entry name" value="P-loop_NTPase"/>
</dbReference>
<evidence type="ECO:0000256" key="2">
    <source>
        <dbReference type="ARBA" id="ARBA00022515"/>
    </source>
</evidence>
<keyword evidence="8" id="KW-0238">DNA-binding</keyword>
<dbReference type="InterPro" id="IPR016136">
    <property type="entry name" value="DNA_helicase_N/primase_C"/>
</dbReference>
<dbReference type="EC" id="5.6.2.3" evidence="10"/>